<comment type="caution">
    <text evidence="1">The sequence shown here is derived from an EMBL/GenBank/DDBJ whole genome shotgun (WGS) entry which is preliminary data.</text>
</comment>
<sequence>MSLRKDVETTLRVIESGFGHLANQPTVGLYYLREHVCSAAPAVIEDYRETTALNRELERGRADAESASECMAGLKTVCADQLGALEDSIAGAMQAVTAIQAAQRKQNWASGVAHTLTPSFLMPRK</sequence>
<proteinExistence type="predicted"/>
<organism evidence="1 2">
    <name type="scientific">Coccomyxa viridis</name>
    <dbReference type="NCBI Taxonomy" id="1274662"/>
    <lineage>
        <taxon>Eukaryota</taxon>
        <taxon>Viridiplantae</taxon>
        <taxon>Chlorophyta</taxon>
        <taxon>core chlorophytes</taxon>
        <taxon>Trebouxiophyceae</taxon>
        <taxon>Trebouxiophyceae incertae sedis</taxon>
        <taxon>Coccomyxaceae</taxon>
        <taxon>Coccomyxa</taxon>
    </lineage>
</organism>
<protein>
    <submittedName>
        <fullName evidence="1">G1612 protein</fullName>
    </submittedName>
</protein>
<dbReference type="Pfam" id="PF10167">
    <property type="entry name" value="BORCS8"/>
    <property type="match status" value="1"/>
</dbReference>
<gene>
    <name evidence="1" type="primary">g1612</name>
    <name evidence="1" type="ORF">VP750_LOCUS1378</name>
</gene>
<name>A0ABP1FKJ2_9CHLO</name>
<dbReference type="Proteomes" id="UP001497392">
    <property type="component" value="Unassembled WGS sequence"/>
</dbReference>
<evidence type="ECO:0000313" key="2">
    <source>
        <dbReference type="Proteomes" id="UP001497392"/>
    </source>
</evidence>
<evidence type="ECO:0000313" key="1">
    <source>
        <dbReference type="EMBL" id="CAL5219719.1"/>
    </source>
</evidence>
<keyword evidence="2" id="KW-1185">Reference proteome</keyword>
<dbReference type="EMBL" id="CAXHTA020000002">
    <property type="protein sequence ID" value="CAL5219719.1"/>
    <property type="molecule type" value="Genomic_DNA"/>
</dbReference>
<accession>A0ABP1FKJ2</accession>
<reference evidence="1 2" key="1">
    <citation type="submission" date="2024-06" db="EMBL/GenBank/DDBJ databases">
        <authorList>
            <person name="Kraege A."/>
            <person name="Thomma B."/>
        </authorList>
    </citation>
    <scope>NUCLEOTIDE SEQUENCE [LARGE SCALE GENOMIC DNA]</scope>
</reference>
<dbReference type="InterPro" id="IPR019320">
    <property type="entry name" value="BORCS8"/>
</dbReference>